<keyword evidence="3" id="KW-1185">Reference proteome</keyword>
<gene>
    <name evidence="2" type="ORF">BLNAU_6434</name>
</gene>
<sequence length="260" mass="29552">MCFIPQRQPKCLFLEPAASWMEISKRTTNLRSSDRPDIILPPVPDGSGRMGRTRRRRTGDSHPQSIIPTEHPSSPPHRFSEPIRHTSASPVDSQPFLKTITQLTRPPTRKKRKQKTATHSGSSRHSHPSSVSISFPHPPPRPSEEDQNFFENLSSFQTNHIHLRNPHNTIVTNPPPSQPNVVTNKDLLNDIAQLRRLLLYKQNETANTNCHAIRASQRVSQNTDQFGNMSASDILNTFVEQAEISERLNRKPRWMTSCSI</sequence>
<reference evidence="2 3" key="1">
    <citation type="journal article" date="2022" name="bioRxiv">
        <title>Genomics of Preaxostyla Flagellates Illuminates Evolutionary Transitions and the Path Towards Mitochondrial Loss.</title>
        <authorList>
            <person name="Novak L.V.F."/>
            <person name="Treitli S.C."/>
            <person name="Pyrih J."/>
            <person name="Halakuc P."/>
            <person name="Pipaliya S.V."/>
            <person name="Vacek V."/>
            <person name="Brzon O."/>
            <person name="Soukal P."/>
            <person name="Eme L."/>
            <person name="Dacks J.B."/>
            <person name="Karnkowska A."/>
            <person name="Elias M."/>
            <person name="Hampl V."/>
        </authorList>
    </citation>
    <scope>NUCLEOTIDE SEQUENCE [LARGE SCALE GENOMIC DNA]</scope>
    <source>
        <strain evidence="2">NAU3</strain>
        <tissue evidence="2">Gut</tissue>
    </source>
</reference>
<evidence type="ECO:0000313" key="3">
    <source>
        <dbReference type="Proteomes" id="UP001281761"/>
    </source>
</evidence>
<name>A0ABQ9Y4K1_9EUKA</name>
<accession>A0ABQ9Y4K1</accession>
<feature type="region of interest" description="Disordered" evidence="1">
    <location>
        <begin position="28"/>
        <end position="147"/>
    </location>
</feature>
<protein>
    <submittedName>
        <fullName evidence="2">Uncharacterized protein</fullName>
    </submittedName>
</protein>
<feature type="compositionally biased region" description="Basic residues" evidence="1">
    <location>
        <begin position="107"/>
        <end position="127"/>
    </location>
</feature>
<dbReference type="EMBL" id="JARBJD010000036">
    <property type="protein sequence ID" value="KAK2958665.1"/>
    <property type="molecule type" value="Genomic_DNA"/>
</dbReference>
<organism evidence="2 3">
    <name type="scientific">Blattamonas nauphoetae</name>
    <dbReference type="NCBI Taxonomy" id="2049346"/>
    <lineage>
        <taxon>Eukaryota</taxon>
        <taxon>Metamonada</taxon>
        <taxon>Preaxostyla</taxon>
        <taxon>Oxymonadida</taxon>
        <taxon>Blattamonas</taxon>
    </lineage>
</organism>
<comment type="caution">
    <text evidence="2">The sequence shown here is derived from an EMBL/GenBank/DDBJ whole genome shotgun (WGS) entry which is preliminary data.</text>
</comment>
<proteinExistence type="predicted"/>
<evidence type="ECO:0000256" key="1">
    <source>
        <dbReference type="SAM" id="MobiDB-lite"/>
    </source>
</evidence>
<dbReference type="Proteomes" id="UP001281761">
    <property type="component" value="Unassembled WGS sequence"/>
</dbReference>
<evidence type="ECO:0000313" key="2">
    <source>
        <dbReference type="EMBL" id="KAK2958665.1"/>
    </source>
</evidence>